<organism evidence="2 3">
    <name type="scientific">Lacipirellula limnantheis</name>
    <dbReference type="NCBI Taxonomy" id="2528024"/>
    <lineage>
        <taxon>Bacteria</taxon>
        <taxon>Pseudomonadati</taxon>
        <taxon>Planctomycetota</taxon>
        <taxon>Planctomycetia</taxon>
        <taxon>Pirellulales</taxon>
        <taxon>Lacipirellulaceae</taxon>
        <taxon>Lacipirellula</taxon>
    </lineage>
</organism>
<feature type="chain" id="PRO_5021785151" description="Sialidase domain-containing protein" evidence="1">
    <location>
        <begin position="33"/>
        <end position="422"/>
    </location>
</feature>
<name>A0A517TT40_9BACT</name>
<sequence precursor="true">MHRSLRNGQLHSGVMGCALAALLLAVNPLASAADDELAYDIRLETALQHDDGNFLWYHPRAAAVPSAGNAGNVGPAVVMTLQRHLHVDDYYSGLFAMHRPTVDGPWKGPAAIPELAWRPAPNDVTLAVADVTPGWHAPSQRLLAIGCQVPYSPKGAQLISGLPPRQHQTAYAVHDPRTGAWSGWQILDMPPDPKFELARNACAQWLVRPDGALLLPIYFGPSAAGPWSVAVVECAFDGRQLRYVRHGTEFDLNVERGLVEPSLIFFAGRYFLTMRNDQRGYVSSSDDGLNFEPMRPWTFDDGAELGSYNTQQHWLAHSDGLFLVYTRRGANNDHIIRHRAPLFMAEVDPATLQVLRRTERVVIPERGGEFGNFGAAAIDANESWITVSEGVWDEAARQRGAKGATYVARILWSKPNQLTPFP</sequence>
<accession>A0A517TT40</accession>
<keyword evidence="3" id="KW-1185">Reference proteome</keyword>
<keyword evidence="1" id="KW-0732">Signal</keyword>
<dbReference type="EMBL" id="CP036339">
    <property type="protein sequence ID" value="QDT71548.1"/>
    <property type="molecule type" value="Genomic_DNA"/>
</dbReference>
<reference evidence="2 3" key="1">
    <citation type="submission" date="2019-02" db="EMBL/GenBank/DDBJ databases">
        <title>Deep-cultivation of Planctomycetes and their phenomic and genomic characterization uncovers novel biology.</title>
        <authorList>
            <person name="Wiegand S."/>
            <person name="Jogler M."/>
            <person name="Boedeker C."/>
            <person name="Pinto D."/>
            <person name="Vollmers J."/>
            <person name="Rivas-Marin E."/>
            <person name="Kohn T."/>
            <person name="Peeters S.H."/>
            <person name="Heuer A."/>
            <person name="Rast P."/>
            <person name="Oberbeckmann S."/>
            <person name="Bunk B."/>
            <person name="Jeske O."/>
            <person name="Meyerdierks A."/>
            <person name="Storesund J.E."/>
            <person name="Kallscheuer N."/>
            <person name="Luecker S."/>
            <person name="Lage O.M."/>
            <person name="Pohl T."/>
            <person name="Merkel B.J."/>
            <person name="Hornburger P."/>
            <person name="Mueller R.-W."/>
            <person name="Bruemmer F."/>
            <person name="Labrenz M."/>
            <person name="Spormann A.M."/>
            <person name="Op den Camp H."/>
            <person name="Overmann J."/>
            <person name="Amann R."/>
            <person name="Jetten M.S.M."/>
            <person name="Mascher T."/>
            <person name="Medema M.H."/>
            <person name="Devos D.P."/>
            <person name="Kaster A.-K."/>
            <person name="Ovreas L."/>
            <person name="Rohde M."/>
            <person name="Galperin M.Y."/>
            <person name="Jogler C."/>
        </authorList>
    </citation>
    <scope>NUCLEOTIDE SEQUENCE [LARGE SCALE GENOMIC DNA]</scope>
    <source>
        <strain evidence="2 3">I41</strain>
    </source>
</reference>
<evidence type="ECO:0000313" key="3">
    <source>
        <dbReference type="Proteomes" id="UP000317909"/>
    </source>
</evidence>
<dbReference type="InterPro" id="IPR036278">
    <property type="entry name" value="Sialidase_sf"/>
</dbReference>
<evidence type="ECO:0008006" key="4">
    <source>
        <dbReference type="Google" id="ProtNLM"/>
    </source>
</evidence>
<dbReference type="Proteomes" id="UP000317909">
    <property type="component" value="Chromosome"/>
</dbReference>
<evidence type="ECO:0000313" key="2">
    <source>
        <dbReference type="EMBL" id="QDT71548.1"/>
    </source>
</evidence>
<gene>
    <name evidence="2" type="ORF">I41_07070</name>
</gene>
<dbReference type="SUPFAM" id="SSF50939">
    <property type="entry name" value="Sialidases"/>
    <property type="match status" value="1"/>
</dbReference>
<proteinExistence type="predicted"/>
<dbReference type="PROSITE" id="PS51257">
    <property type="entry name" value="PROKAR_LIPOPROTEIN"/>
    <property type="match status" value="1"/>
</dbReference>
<evidence type="ECO:0000256" key="1">
    <source>
        <dbReference type="SAM" id="SignalP"/>
    </source>
</evidence>
<dbReference type="AlphaFoldDB" id="A0A517TT40"/>
<dbReference type="KEGG" id="llh:I41_07070"/>
<feature type="signal peptide" evidence="1">
    <location>
        <begin position="1"/>
        <end position="32"/>
    </location>
</feature>
<dbReference type="OrthoDB" id="263988at2"/>
<dbReference type="RefSeq" id="WP_145430910.1">
    <property type="nucleotide sequence ID" value="NZ_CP036339.1"/>
</dbReference>
<protein>
    <recommendedName>
        <fullName evidence="4">Sialidase domain-containing protein</fullName>
    </recommendedName>
</protein>